<reference evidence="2" key="1">
    <citation type="submission" date="2020-06" db="EMBL/GenBank/DDBJ databases">
        <title>Draft genome sequences of strains closely related to Aspergillus parafelis and Aspergillus hiratsukae.</title>
        <authorList>
            <person name="Dos Santos R.A.C."/>
            <person name="Rivero-Menendez O."/>
            <person name="Steenwyk J.L."/>
            <person name="Mead M.E."/>
            <person name="Goldman G.H."/>
            <person name="Alastruey-Izquierdo A."/>
            <person name="Rokas A."/>
        </authorList>
    </citation>
    <scope>NUCLEOTIDE SEQUENCE</scope>
    <source>
        <strain evidence="1">CNM-CM5793</strain>
        <strain evidence="2">CNM-CM6106</strain>
    </source>
</reference>
<dbReference type="Proteomes" id="UP000630445">
    <property type="component" value="Unassembled WGS sequence"/>
</dbReference>
<dbReference type="Proteomes" id="UP000662466">
    <property type="component" value="Unassembled WGS sequence"/>
</dbReference>
<dbReference type="InterPro" id="IPR053145">
    <property type="entry name" value="AB_hydrolase_Est10"/>
</dbReference>
<sequence>MAWFILTDKIFLLDHSEGGLIAARLAAEPELSVAGCVLMACQAQPIYRRAIRQLRYFKSLDECDGPPSGDEPSTHNAIETLEKQAKLAEDPAMTQSTPASQLPFGLSPAYWLGHGEFHPIQSLQRSDSPVFGPEGAWDYQASVNEDYAAFYAKFQDRQNVRFRLYESLNHLFVSGEGKCTVAEYDIGGSVDVPVMKDVERWVKSC</sequence>
<comment type="caution">
    <text evidence="2">The sequence shown here is derived from an EMBL/GenBank/DDBJ whole genome shotgun (WGS) entry which is preliminary data.</text>
</comment>
<dbReference type="SUPFAM" id="SSF53474">
    <property type="entry name" value="alpha/beta-Hydrolases"/>
    <property type="match status" value="1"/>
</dbReference>
<protein>
    <recommendedName>
        <fullName evidence="5">AB hydrolase-1 domain-containing protein</fullName>
    </recommendedName>
</protein>
<keyword evidence="3" id="KW-1185">Reference proteome</keyword>
<name>A0A8H6PLJ2_9EURO</name>
<dbReference type="AlphaFoldDB" id="A0A8H6PLJ2"/>
<dbReference type="Gene3D" id="3.40.50.1820">
    <property type="entry name" value="alpha/beta hydrolase"/>
    <property type="match status" value="1"/>
</dbReference>
<dbReference type="EMBL" id="JACBAF010002306">
    <property type="protein sequence ID" value="KAF7156975.1"/>
    <property type="molecule type" value="Genomic_DNA"/>
</dbReference>
<dbReference type="InterPro" id="IPR029058">
    <property type="entry name" value="AB_hydrolase_fold"/>
</dbReference>
<dbReference type="PANTHER" id="PTHR43265:SF1">
    <property type="entry name" value="ESTERASE ESTD"/>
    <property type="match status" value="1"/>
</dbReference>
<evidence type="ECO:0000313" key="2">
    <source>
        <dbReference type="EMBL" id="KAF7156975.1"/>
    </source>
</evidence>
<gene>
    <name evidence="1" type="ORF">CNMCM5793_000524</name>
    <name evidence="2" type="ORF">CNMCM6106_001754</name>
</gene>
<dbReference type="OrthoDB" id="10249433at2759"/>
<proteinExistence type="predicted"/>
<dbReference type="EMBL" id="JACBAD010002017">
    <property type="protein sequence ID" value="KAF7122499.1"/>
    <property type="molecule type" value="Genomic_DNA"/>
</dbReference>
<evidence type="ECO:0000313" key="1">
    <source>
        <dbReference type="EMBL" id="KAF7122499.1"/>
    </source>
</evidence>
<accession>A0A8H6PLJ2</accession>
<evidence type="ECO:0000313" key="3">
    <source>
        <dbReference type="Proteomes" id="UP000630445"/>
    </source>
</evidence>
<dbReference type="GO" id="GO:0052689">
    <property type="term" value="F:carboxylic ester hydrolase activity"/>
    <property type="evidence" value="ECO:0007669"/>
    <property type="project" value="TreeGrafter"/>
</dbReference>
<dbReference type="PANTHER" id="PTHR43265">
    <property type="entry name" value="ESTERASE ESTD"/>
    <property type="match status" value="1"/>
</dbReference>
<evidence type="ECO:0008006" key="5">
    <source>
        <dbReference type="Google" id="ProtNLM"/>
    </source>
</evidence>
<evidence type="ECO:0000313" key="4">
    <source>
        <dbReference type="Proteomes" id="UP000662466"/>
    </source>
</evidence>
<organism evidence="2 4">
    <name type="scientific">Aspergillus hiratsukae</name>
    <dbReference type="NCBI Taxonomy" id="1194566"/>
    <lineage>
        <taxon>Eukaryota</taxon>
        <taxon>Fungi</taxon>
        <taxon>Dikarya</taxon>
        <taxon>Ascomycota</taxon>
        <taxon>Pezizomycotina</taxon>
        <taxon>Eurotiomycetes</taxon>
        <taxon>Eurotiomycetidae</taxon>
        <taxon>Eurotiales</taxon>
        <taxon>Aspergillaceae</taxon>
        <taxon>Aspergillus</taxon>
        <taxon>Aspergillus subgen. Fumigati</taxon>
    </lineage>
</organism>